<dbReference type="Gene3D" id="3.40.720.10">
    <property type="entry name" value="Alkaline Phosphatase, subunit A"/>
    <property type="match status" value="1"/>
</dbReference>
<evidence type="ECO:0000313" key="1">
    <source>
        <dbReference type="EMBL" id="CAB4627678.1"/>
    </source>
</evidence>
<accession>A0A6J6ITE6</accession>
<organism evidence="1">
    <name type="scientific">freshwater metagenome</name>
    <dbReference type="NCBI Taxonomy" id="449393"/>
    <lineage>
        <taxon>unclassified sequences</taxon>
        <taxon>metagenomes</taxon>
        <taxon>ecological metagenomes</taxon>
    </lineage>
</organism>
<dbReference type="PANTHER" id="PTHR10151">
    <property type="entry name" value="ECTONUCLEOTIDE PYROPHOSPHATASE/PHOSPHODIESTERASE"/>
    <property type="match status" value="1"/>
</dbReference>
<dbReference type="AlphaFoldDB" id="A0A6J6ITE6"/>
<gene>
    <name evidence="1" type="ORF">UFOPK2032_00367</name>
</gene>
<dbReference type="InterPro" id="IPR002591">
    <property type="entry name" value="Phosphodiest/P_Trfase"/>
</dbReference>
<dbReference type="PANTHER" id="PTHR10151:SF120">
    <property type="entry name" value="BIS(5'-ADENOSYL)-TRIPHOSPHATASE"/>
    <property type="match status" value="1"/>
</dbReference>
<dbReference type="SUPFAM" id="SSF53649">
    <property type="entry name" value="Alkaline phosphatase-like"/>
    <property type="match status" value="1"/>
</dbReference>
<dbReference type="EMBL" id="CAEZVM010000008">
    <property type="protein sequence ID" value="CAB4627678.1"/>
    <property type="molecule type" value="Genomic_DNA"/>
</dbReference>
<proteinExistence type="predicted"/>
<sequence length="368" mass="39955">MLPSVPKSFGRLSEANLSAFLALDGHNNPLGLPTRQSYVVILIDGLGVANIKAAGAHAAFLNRKLSESKTLFSGFPTTTASSLASLATGKNNGTHGFIGYRVFDRSKARAINLLNDLGDEFPPRLYQDLETISEQASTKGLNVITVGPAEYAESGFTKATTPTAKYIAGKTIEQRFELAKRELSTPRSLIYLYVPELDQLAHRFGSNSTKWLGTIEELDSIVSKFTKALPKGAGAILTADHGVIDVPKSSHVFLEQYSAFEDLLMIGGDPRAGYLYFNENVDLQNKRDSLATQLIGLVDVVTVEELVSAGWLDPLSEAASRVAPDLVLLPKGERVIYHRGFAKTKSLEMIGQHGGMSKAEWEIPLLVF</sequence>
<dbReference type="InterPro" id="IPR017850">
    <property type="entry name" value="Alkaline_phosphatase_core_sf"/>
</dbReference>
<reference evidence="1" key="1">
    <citation type="submission" date="2020-05" db="EMBL/GenBank/DDBJ databases">
        <authorList>
            <person name="Chiriac C."/>
            <person name="Salcher M."/>
            <person name="Ghai R."/>
            <person name="Kavagutti S V."/>
        </authorList>
    </citation>
    <scope>NUCLEOTIDE SEQUENCE</scope>
</reference>
<dbReference type="GO" id="GO:0016787">
    <property type="term" value="F:hydrolase activity"/>
    <property type="evidence" value="ECO:0007669"/>
    <property type="project" value="UniProtKB-ARBA"/>
</dbReference>
<protein>
    <submittedName>
        <fullName evidence="1">Unannotated protein</fullName>
    </submittedName>
</protein>
<dbReference type="Pfam" id="PF01663">
    <property type="entry name" value="Phosphodiest"/>
    <property type="match status" value="1"/>
</dbReference>
<name>A0A6J6ITE6_9ZZZZ</name>